<accession>A0ABW2X259</accession>
<feature type="compositionally biased region" description="Acidic residues" evidence="1">
    <location>
        <begin position="16"/>
        <end position="28"/>
    </location>
</feature>
<evidence type="ECO:0000256" key="1">
    <source>
        <dbReference type="SAM" id="MobiDB-lite"/>
    </source>
</evidence>
<keyword evidence="3" id="KW-1185">Reference proteome</keyword>
<proteinExistence type="predicted"/>
<sequence>MTAPVRGTGGDRDDGYDGYDDDWEPVLDEEVRGPLPPPPDTAAGVRCPGCVALVLPGTPRCPRCLARIGGGGGGGRHRPAPGWCCSSTPWPCRCPPAPGNR</sequence>
<dbReference type="Proteomes" id="UP001596915">
    <property type="component" value="Unassembled WGS sequence"/>
</dbReference>
<reference evidence="3" key="1">
    <citation type="journal article" date="2019" name="Int. J. Syst. Evol. Microbiol.">
        <title>The Global Catalogue of Microorganisms (GCM) 10K type strain sequencing project: providing services to taxonomists for standard genome sequencing and annotation.</title>
        <authorList>
            <consortium name="The Broad Institute Genomics Platform"/>
            <consortium name="The Broad Institute Genome Sequencing Center for Infectious Disease"/>
            <person name="Wu L."/>
            <person name="Ma J."/>
        </authorList>
    </citation>
    <scope>NUCLEOTIDE SEQUENCE [LARGE SCALE GENOMIC DNA]</scope>
    <source>
        <strain evidence="3">JCM 12607</strain>
    </source>
</reference>
<evidence type="ECO:0008006" key="4">
    <source>
        <dbReference type="Google" id="ProtNLM"/>
    </source>
</evidence>
<comment type="caution">
    <text evidence="2">The sequence shown here is derived from an EMBL/GenBank/DDBJ whole genome shotgun (WGS) entry which is preliminary data.</text>
</comment>
<feature type="region of interest" description="Disordered" evidence="1">
    <location>
        <begin position="1"/>
        <end position="40"/>
    </location>
</feature>
<dbReference type="EMBL" id="JBHTGL010000008">
    <property type="protein sequence ID" value="MFD0626295.1"/>
    <property type="molecule type" value="Genomic_DNA"/>
</dbReference>
<name>A0ABW2X259_9ACTN</name>
<organism evidence="2 3">
    <name type="scientific">Streptomyces sanglieri</name>
    <dbReference type="NCBI Taxonomy" id="193460"/>
    <lineage>
        <taxon>Bacteria</taxon>
        <taxon>Bacillati</taxon>
        <taxon>Actinomycetota</taxon>
        <taxon>Actinomycetes</taxon>
        <taxon>Kitasatosporales</taxon>
        <taxon>Streptomycetaceae</taxon>
        <taxon>Streptomyces</taxon>
    </lineage>
</organism>
<evidence type="ECO:0000313" key="3">
    <source>
        <dbReference type="Proteomes" id="UP001596915"/>
    </source>
</evidence>
<gene>
    <name evidence="2" type="ORF">ACFQ2K_29885</name>
</gene>
<evidence type="ECO:0000313" key="2">
    <source>
        <dbReference type="EMBL" id="MFD0626295.1"/>
    </source>
</evidence>
<protein>
    <recommendedName>
        <fullName evidence="4">Zinc ribbon domain-containing protein</fullName>
    </recommendedName>
</protein>